<proteinExistence type="predicted"/>
<sequence>MKNNGIIILRSVIASLFLIAVGCEPIEDRDYLENTTDVAGVQLVATQSTAGGNKIELNMATPGVTGYWDYNLGRAYSDKVEFVYPIPGTATFTFTGTLGAEFFTKTIDVQIDQLDSALDQDWYDLVSDNTSDGKTWVFNGGPSPDGGRWWYMSPPNDPGAWATAWWNAAGDCCPPADAAGSMKFDLDGGANFTYYSGPDATPQSGNFVLDVANQTLKINNANILGAEEPRGNPDGLYTIISLTEDEMVLYVANNGGGTGWTWVFRPQ</sequence>
<dbReference type="PROSITE" id="PS51257">
    <property type="entry name" value="PROKAR_LIPOPROTEIN"/>
    <property type="match status" value="1"/>
</dbReference>
<name>A0A1M5DUR5_9FLAO</name>
<dbReference type="EMBL" id="FQUX01000006">
    <property type="protein sequence ID" value="SHF70788.1"/>
    <property type="molecule type" value="Genomic_DNA"/>
</dbReference>
<organism evidence="1 2">
    <name type="scientific">Arenibacter palladensis</name>
    <dbReference type="NCBI Taxonomy" id="237373"/>
    <lineage>
        <taxon>Bacteria</taxon>
        <taxon>Pseudomonadati</taxon>
        <taxon>Bacteroidota</taxon>
        <taxon>Flavobacteriia</taxon>
        <taxon>Flavobacteriales</taxon>
        <taxon>Flavobacteriaceae</taxon>
        <taxon>Arenibacter</taxon>
    </lineage>
</organism>
<dbReference type="AlphaFoldDB" id="A0A1M5DUR5"/>
<dbReference type="RefSeq" id="WP_072863678.1">
    <property type="nucleotide sequence ID" value="NZ_FQUX01000006.1"/>
</dbReference>
<protein>
    <submittedName>
        <fullName evidence="1">Uncharacterized protein</fullName>
    </submittedName>
</protein>
<keyword evidence="2" id="KW-1185">Reference proteome</keyword>
<reference evidence="2" key="1">
    <citation type="submission" date="2016-11" db="EMBL/GenBank/DDBJ databases">
        <authorList>
            <person name="Varghese N."/>
            <person name="Submissions S."/>
        </authorList>
    </citation>
    <scope>NUCLEOTIDE SEQUENCE [LARGE SCALE GENOMIC DNA]</scope>
    <source>
        <strain evidence="2">DSM 17539</strain>
    </source>
</reference>
<evidence type="ECO:0000313" key="2">
    <source>
        <dbReference type="Proteomes" id="UP000184406"/>
    </source>
</evidence>
<gene>
    <name evidence="1" type="ORF">SAMN03080594_106254</name>
</gene>
<evidence type="ECO:0000313" key="1">
    <source>
        <dbReference type="EMBL" id="SHF70788.1"/>
    </source>
</evidence>
<accession>A0A1M5DUR5</accession>
<dbReference type="OrthoDB" id="646668at2"/>
<dbReference type="Proteomes" id="UP000184406">
    <property type="component" value="Unassembled WGS sequence"/>
</dbReference>